<proteinExistence type="predicted"/>
<organism evidence="1 2">
    <name type="scientific">Pseudoluteimonas lycopersici</name>
    <dbReference type="NCBI Taxonomy" id="1324796"/>
    <lineage>
        <taxon>Bacteria</taxon>
        <taxon>Pseudomonadati</taxon>
        <taxon>Pseudomonadota</taxon>
        <taxon>Gammaproteobacteria</taxon>
        <taxon>Lysobacterales</taxon>
        <taxon>Lysobacteraceae</taxon>
        <taxon>Pseudoluteimonas</taxon>
    </lineage>
</organism>
<dbReference type="Gene3D" id="3.10.450.50">
    <property type="match status" value="1"/>
</dbReference>
<protein>
    <submittedName>
        <fullName evidence="1">Nuclear transport factor 2 family protein</fullName>
    </submittedName>
</protein>
<dbReference type="SUPFAM" id="SSF54427">
    <property type="entry name" value="NTF2-like"/>
    <property type="match status" value="1"/>
</dbReference>
<dbReference type="OrthoDB" id="5801455at2"/>
<dbReference type="RefSeq" id="WP_143878392.1">
    <property type="nucleotide sequence ID" value="NZ_CP041742.1"/>
</dbReference>
<sequence length="135" mass="14407">MVLLAVAAGCSRESPEQAVRDRIESLQEAVDARDAGDVADMLADDFIGNDGLDKQGARQLAAGMFLRYRDVSAKLGPATVELRGARDAVATFSVLATGGSGGLLPDSGQVYEVETGWRLVDGEWKLLSAEWRPKL</sequence>
<evidence type="ECO:0000313" key="1">
    <source>
        <dbReference type="EMBL" id="QDQ72878.1"/>
    </source>
</evidence>
<accession>A0A516V2X0</accession>
<dbReference type="Proteomes" id="UP000315891">
    <property type="component" value="Chromosome"/>
</dbReference>
<evidence type="ECO:0000313" key="2">
    <source>
        <dbReference type="Proteomes" id="UP000315891"/>
    </source>
</evidence>
<name>A0A516V2X0_9GAMM</name>
<dbReference type="InterPro" id="IPR032710">
    <property type="entry name" value="NTF2-like_dom_sf"/>
</dbReference>
<gene>
    <name evidence="1" type="ORF">FNZ56_02795</name>
</gene>
<dbReference type="EMBL" id="CP041742">
    <property type="protein sequence ID" value="QDQ72878.1"/>
    <property type="molecule type" value="Genomic_DNA"/>
</dbReference>
<keyword evidence="2" id="KW-1185">Reference proteome</keyword>
<dbReference type="AlphaFoldDB" id="A0A516V2X0"/>
<reference evidence="1 2" key="1">
    <citation type="submission" date="2019-07" db="EMBL/GenBank/DDBJ databases">
        <title>Lysobacter weifangensis sp. nov., isolated from bensulfuron-methyl contaminated farmland soil.</title>
        <authorList>
            <person name="Zhao H."/>
        </authorList>
    </citation>
    <scope>NUCLEOTIDE SEQUENCE [LARGE SCALE GENOMIC DNA]</scope>
    <source>
        <strain evidence="1 2">CC-Bw-6</strain>
    </source>
</reference>